<organism evidence="2 3">
    <name type="scientific">Streptosporangium pseudovulgare</name>
    <dbReference type="NCBI Taxonomy" id="35765"/>
    <lineage>
        <taxon>Bacteria</taxon>
        <taxon>Bacillati</taxon>
        <taxon>Actinomycetota</taxon>
        <taxon>Actinomycetes</taxon>
        <taxon>Streptosporangiales</taxon>
        <taxon>Streptosporangiaceae</taxon>
        <taxon>Streptosporangium</taxon>
    </lineage>
</organism>
<proteinExistence type="predicted"/>
<name>A0ABQ2QEP6_9ACTN</name>
<feature type="region of interest" description="Disordered" evidence="1">
    <location>
        <begin position="128"/>
        <end position="166"/>
    </location>
</feature>
<keyword evidence="3" id="KW-1185">Reference proteome</keyword>
<sequence>MEPFRVPGRSASRSPHFEVEFSGPVFLAGSPPRPSRRDFRLGFSLRHSRVACVTCRVRVMSRVLVRRIPAPLFPRRVLLRGVFPCRAGGRSGPPPRAARASGALRALRRVPSVPSVCPLCPPFPIPPRLGPEPARVPPRARLSTSVPPPSRLRAGAVRALTGHDGD</sequence>
<dbReference type="EMBL" id="BMQJ01000001">
    <property type="protein sequence ID" value="GGP77745.1"/>
    <property type="molecule type" value="Genomic_DNA"/>
</dbReference>
<evidence type="ECO:0000313" key="2">
    <source>
        <dbReference type="EMBL" id="GGP77745.1"/>
    </source>
</evidence>
<protein>
    <submittedName>
        <fullName evidence="2">Uncharacterized protein</fullName>
    </submittedName>
</protein>
<gene>
    <name evidence="2" type="ORF">GCM10010140_02270</name>
</gene>
<reference evidence="3" key="1">
    <citation type="journal article" date="2019" name="Int. J. Syst. Evol. Microbiol.">
        <title>The Global Catalogue of Microorganisms (GCM) 10K type strain sequencing project: providing services to taxonomists for standard genome sequencing and annotation.</title>
        <authorList>
            <consortium name="The Broad Institute Genomics Platform"/>
            <consortium name="The Broad Institute Genome Sequencing Center for Infectious Disease"/>
            <person name="Wu L."/>
            <person name="Ma J."/>
        </authorList>
    </citation>
    <scope>NUCLEOTIDE SEQUENCE [LARGE SCALE GENOMIC DNA]</scope>
    <source>
        <strain evidence="3">JCM 3115</strain>
    </source>
</reference>
<evidence type="ECO:0000256" key="1">
    <source>
        <dbReference type="SAM" id="MobiDB-lite"/>
    </source>
</evidence>
<comment type="caution">
    <text evidence="2">The sequence shown here is derived from an EMBL/GenBank/DDBJ whole genome shotgun (WGS) entry which is preliminary data.</text>
</comment>
<dbReference type="Proteomes" id="UP000611554">
    <property type="component" value="Unassembled WGS sequence"/>
</dbReference>
<evidence type="ECO:0000313" key="3">
    <source>
        <dbReference type="Proteomes" id="UP000611554"/>
    </source>
</evidence>
<accession>A0ABQ2QEP6</accession>